<name>A0AAW0BJB1_9AGAR</name>
<dbReference type="AlphaFoldDB" id="A0AAW0BJB1"/>
<dbReference type="EMBL" id="JAWWNJ010000034">
    <property type="protein sequence ID" value="KAK7025282.1"/>
    <property type="molecule type" value="Genomic_DNA"/>
</dbReference>
<gene>
    <name evidence="1" type="ORF">R3P38DRAFT_2953766</name>
</gene>
<sequence>MISRALGQAIPAESETTAFSSSDSVFDAQLGLDQEIVKYQEAIRALRSRRNALSLIGRLPPEMLSRVFMFCQRDAHLWIREVSHICRYWREVAIGCPNLWSFISLTPSRWAEEMLHRSKMAPLSIKADLAYRVTQSHPIFSSLLQHLSRIRELDVHAGGDAISELLNLTESAPCLQSLILNGNSVHGYHLTDEQRVLGPNFLNGDTPRLRRLELTRFTLPSNSPLLSNLSHLKLHSVPSTARLAVPELVAALAKMPELETLDLDNALPPVTPDEYTISTSPPRLPLPRLKRIVLTNAMAHQCADILNHLSFAGILCPTMRISCVSSRSSPSEWDALNTALVNVQCTGKVRLLRGLSLRMSFGSMGLKAWSRSVESGPAPDINKFWQPLSRFLASRLDPAGVPVLDIECMCHAYTDSEPQQLLVSACKSLPLRDLQHLSISTDYQEMGTQTWVDTFGNLPNLNSIHITGKANNFIAALREDVIIGGVKQVPAAPPVVPSGRRASLRRPKVEVSGGLFFPALRNLTLEKIDFALLRLVTLQNTLMERCERKQELWKLTLLGCSHFVDGYMATLEEIVVDVDWDGCELGFTDEESEPNYSDDDDMYSDYGYGYGYEGYGYGDYF</sequence>
<dbReference type="PANTHER" id="PTHR38926">
    <property type="entry name" value="F-BOX DOMAIN CONTAINING PROTEIN, EXPRESSED"/>
    <property type="match status" value="1"/>
</dbReference>
<dbReference type="Gene3D" id="1.20.1280.50">
    <property type="match status" value="1"/>
</dbReference>
<evidence type="ECO:0000313" key="1">
    <source>
        <dbReference type="EMBL" id="KAK7025282.1"/>
    </source>
</evidence>
<dbReference type="Gene3D" id="3.80.10.10">
    <property type="entry name" value="Ribonuclease Inhibitor"/>
    <property type="match status" value="1"/>
</dbReference>
<keyword evidence="2" id="KW-1185">Reference proteome</keyword>
<dbReference type="PANTHER" id="PTHR38926:SF5">
    <property type="entry name" value="F-BOX AND LEUCINE-RICH REPEAT PROTEIN 6"/>
    <property type="match status" value="1"/>
</dbReference>
<protein>
    <submittedName>
        <fullName evidence="1">F-box domain-containing protein</fullName>
    </submittedName>
</protein>
<reference evidence="1 2" key="1">
    <citation type="journal article" date="2024" name="J Genomics">
        <title>Draft genome sequencing and assembly of Favolaschia claudopus CIRM-BRFM 2984 isolated from oak limbs.</title>
        <authorList>
            <person name="Navarro D."/>
            <person name="Drula E."/>
            <person name="Chaduli D."/>
            <person name="Cazenave R."/>
            <person name="Ahrendt S."/>
            <person name="Wang J."/>
            <person name="Lipzen A."/>
            <person name="Daum C."/>
            <person name="Barry K."/>
            <person name="Grigoriev I.V."/>
            <person name="Favel A."/>
            <person name="Rosso M.N."/>
            <person name="Martin F."/>
        </authorList>
    </citation>
    <scope>NUCLEOTIDE SEQUENCE [LARGE SCALE GENOMIC DNA]</scope>
    <source>
        <strain evidence="1 2">CIRM-BRFM 2984</strain>
    </source>
</reference>
<evidence type="ECO:0000313" key="2">
    <source>
        <dbReference type="Proteomes" id="UP001362999"/>
    </source>
</evidence>
<comment type="caution">
    <text evidence="1">The sequence shown here is derived from an EMBL/GenBank/DDBJ whole genome shotgun (WGS) entry which is preliminary data.</text>
</comment>
<accession>A0AAW0BJB1</accession>
<proteinExistence type="predicted"/>
<dbReference type="Proteomes" id="UP001362999">
    <property type="component" value="Unassembled WGS sequence"/>
</dbReference>
<dbReference type="SUPFAM" id="SSF52047">
    <property type="entry name" value="RNI-like"/>
    <property type="match status" value="1"/>
</dbReference>
<dbReference type="InterPro" id="IPR032675">
    <property type="entry name" value="LRR_dom_sf"/>
</dbReference>
<organism evidence="1 2">
    <name type="scientific">Favolaschia claudopus</name>
    <dbReference type="NCBI Taxonomy" id="2862362"/>
    <lineage>
        <taxon>Eukaryota</taxon>
        <taxon>Fungi</taxon>
        <taxon>Dikarya</taxon>
        <taxon>Basidiomycota</taxon>
        <taxon>Agaricomycotina</taxon>
        <taxon>Agaricomycetes</taxon>
        <taxon>Agaricomycetidae</taxon>
        <taxon>Agaricales</taxon>
        <taxon>Marasmiineae</taxon>
        <taxon>Mycenaceae</taxon>
        <taxon>Favolaschia</taxon>
    </lineage>
</organism>